<proteinExistence type="inferred from homology"/>
<comment type="caution">
    <text evidence="11">The sequence shown here is derived from an EMBL/GenBank/DDBJ whole genome shotgun (WGS) entry which is preliminary data.</text>
</comment>
<evidence type="ECO:0000256" key="8">
    <source>
        <dbReference type="SAM" id="MobiDB-lite"/>
    </source>
</evidence>
<evidence type="ECO:0000256" key="4">
    <source>
        <dbReference type="ARBA" id="ARBA00022679"/>
    </source>
</evidence>
<sequence length="358" mass="38728">MEPTDADPAPTGEPSSENAAAPAAPTLSVVVPMFNEEDALVPLIDRLRPVLDALGEPYEVVAVDDGSADATAMLLHGARRVWPQLRVLRLRRNSGHQAALTAGLRRARGRYVVSIDADLQDPPEKIVDMLALARRDGLDVVYGVRDDRATDTAFKRHTAAAYYRLMRSLVGGWVPGQAGDFRLLSREVVDTLAQLPEHEPVYRLLVPSLGFRSGQVRYARAPRVAGTTKYPLARMLRLAWDSVTNFSAAPLRLATWLGLASFVFCLLMMLFGVIAYANDVTVPGWASLFVAVLLLGGVQLVCLGLLGEYIGRIYTAVQDRPRYLVASDSLLDPPGTPTRPAGTDDAMRPSAGTATTGP</sequence>
<dbReference type="InterPro" id="IPR050256">
    <property type="entry name" value="Glycosyltransferase_2"/>
</dbReference>
<feature type="region of interest" description="Disordered" evidence="8">
    <location>
        <begin position="1"/>
        <end position="23"/>
    </location>
</feature>
<dbReference type="EMBL" id="BAAARY010000001">
    <property type="protein sequence ID" value="GAA2509618.1"/>
    <property type="molecule type" value="Genomic_DNA"/>
</dbReference>
<dbReference type="Proteomes" id="UP001499978">
    <property type="component" value="Unassembled WGS sequence"/>
</dbReference>
<dbReference type="InterPro" id="IPR001173">
    <property type="entry name" value="Glyco_trans_2-like"/>
</dbReference>
<keyword evidence="5 9" id="KW-0812">Transmembrane</keyword>
<accession>A0ABN3MV79</accession>
<keyword evidence="7 9" id="KW-0472">Membrane</keyword>
<name>A0ABN3MV79_9ACTN</name>
<evidence type="ECO:0000256" key="2">
    <source>
        <dbReference type="ARBA" id="ARBA00006739"/>
    </source>
</evidence>
<evidence type="ECO:0000313" key="11">
    <source>
        <dbReference type="EMBL" id="GAA2509618.1"/>
    </source>
</evidence>
<evidence type="ECO:0000256" key="1">
    <source>
        <dbReference type="ARBA" id="ARBA00004141"/>
    </source>
</evidence>
<comment type="subcellular location">
    <subcellularLocation>
        <location evidence="1">Membrane</location>
        <topology evidence="1">Multi-pass membrane protein</topology>
    </subcellularLocation>
</comment>
<evidence type="ECO:0000256" key="5">
    <source>
        <dbReference type="ARBA" id="ARBA00022692"/>
    </source>
</evidence>
<evidence type="ECO:0000256" key="6">
    <source>
        <dbReference type="ARBA" id="ARBA00022989"/>
    </source>
</evidence>
<organism evidence="11 12">
    <name type="scientific">Pilimelia columellifera subsp. columellifera</name>
    <dbReference type="NCBI Taxonomy" id="706583"/>
    <lineage>
        <taxon>Bacteria</taxon>
        <taxon>Bacillati</taxon>
        <taxon>Actinomycetota</taxon>
        <taxon>Actinomycetes</taxon>
        <taxon>Micromonosporales</taxon>
        <taxon>Micromonosporaceae</taxon>
        <taxon>Pilimelia</taxon>
    </lineage>
</organism>
<dbReference type="RefSeq" id="WP_344166481.1">
    <property type="nucleotide sequence ID" value="NZ_BAAARY010000001.1"/>
</dbReference>
<evidence type="ECO:0000256" key="9">
    <source>
        <dbReference type="SAM" id="Phobius"/>
    </source>
</evidence>
<dbReference type="Gene3D" id="3.90.550.10">
    <property type="entry name" value="Spore Coat Polysaccharide Biosynthesis Protein SpsA, Chain A"/>
    <property type="match status" value="1"/>
</dbReference>
<dbReference type="SUPFAM" id="SSF53448">
    <property type="entry name" value="Nucleotide-diphospho-sugar transferases"/>
    <property type="match status" value="1"/>
</dbReference>
<keyword evidence="4" id="KW-0808">Transferase</keyword>
<feature type="transmembrane region" description="Helical" evidence="9">
    <location>
        <begin position="284"/>
        <end position="306"/>
    </location>
</feature>
<evidence type="ECO:0000259" key="10">
    <source>
        <dbReference type="Pfam" id="PF00535"/>
    </source>
</evidence>
<evidence type="ECO:0000256" key="7">
    <source>
        <dbReference type="ARBA" id="ARBA00023136"/>
    </source>
</evidence>
<evidence type="ECO:0000313" key="12">
    <source>
        <dbReference type="Proteomes" id="UP001499978"/>
    </source>
</evidence>
<feature type="domain" description="Glycosyltransferase 2-like" evidence="10">
    <location>
        <begin position="28"/>
        <end position="191"/>
    </location>
</feature>
<keyword evidence="3" id="KW-0328">Glycosyltransferase</keyword>
<protein>
    <submittedName>
        <fullName evidence="11">Glycosyltransferase family 2 protein</fullName>
    </submittedName>
</protein>
<gene>
    <name evidence="11" type="ORF">GCM10010201_00090</name>
</gene>
<dbReference type="Pfam" id="PF00535">
    <property type="entry name" value="Glycos_transf_2"/>
    <property type="match status" value="1"/>
</dbReference>
<dbReference type="InterPro" id="IPR029044">
    <property type="entry name" value="Nucleotide-diphossugar_trans"/>
</dbReference>
<dbReference type="PANTHER" id="PTHR48090">
    <property type="entry name" value="UNDECAPRENYL-PHOSPHATE 4-DEOXY-4-FORMAMIDO-L-ARABINOSE TRANSFERASE-RELATED"/>
    <property type="match status" value="1"/>
</dbReference>
<feature type="region of interest" description="Disordered" evidence="8">
    <location>
        <begin position="328"/>
        <end position="358"/>
    </location>
</feature>
<feature type="transmembrane region" description="Helical" evidence="9">
    <location>
        <begin position="256"/>
        <end position="278"/>
    </location>
</feature>
<dbReference type="PANTHER" id="PTHR48090:SF1">
    <property type="entry name" value="PROPHAGE BACTOPRENOL GLUCOSYL TRANSFERASE HOMOLOG"/>
    <property type="match status" value="1"/>
</dbReference>
<comment type="similarity">
    <text evidence="2">Belongs to the glycosyltransferase 2 family.</text>
</comment>
<keyword evidence="6 9" id="KW-1133">Transmembrane helix</keyword>
<keyword evidence="12" id="KW-1185">Reference proteome</keyword>
<dbReference type="CDD" id="cd04187">
    <property type="entry name" value="DPM1_like_bac"/>
    <property type="match status" value="1"/>
</dbReference>
<reference evidence="11 12" key="1">
    <citation type="journal article" date="2019" name="Int. J. Syst. Evol. Microbiol.">
        <title>The Global Catalogue of Microorganisms (GCM) 10K type strain sequencing project: providing services to taxonomists for standard genome sequencing and annotation.</title>
        <authorList>
            <consortium name="The Broad Institute Genomics Platform"/>
            <consortium name="The Broad Institute Genome Sequencing Center for Infectious Disease"/>
            <person name="Wu L."/>
            <person name="Ma J."/>
        </authorList>
    </citation>
    <scope>NUCLEOTIDE SEQUENCE [LARGE SCALE GENOMIC DNA]</scope>
    <source>
        <strain evidence="11 12">JCM 3367</strain>
    </source>
</reference>
<evidence type="ECO:0000256" key="3">
    <source>
        <dbReference type="ARBA" id="ARBA00022676"/>
    </source>
</evidence>